<dbReference type="Pfam" id="PF03462">
    <property type="entry name" value="PCRF"/>
    <property type="match status" value="1"/>
</dbReference>
<evidence type="ECO:0000256" key="1">
    <source>
        <dbReference type="ARBA" id="ARBA00010835"/>
    </source>
</evidence>
<evidence type="ECO:0000256" key="3">
    <source>
        <dbReference type="ARBA" id="ARBA00022917"/>
    </source>
</evidence>
<dbReference type="PANTHER" id="PTHR43804">
    <property type="entry name" value="LD18447P"/>
    <property type="match status" value="1"/>
</dbReference>
<keyword evidence="3" id="KW-0648">Protein biosynthesis</keyword>
<feature type="domain" description="Prokaryotic-type class I peptide chain release factors" evidence="4">
    <location>
        <begin position="103"/>
        <end position="119"/>
    </location>
</feature>
<dbReference type="GO" id="GO:0005737">
    <property type="term" value="C:cytoplasm"/>
    <property type="evidence" value="ECO:0007669"/>
    <property type="project" value="UniProtKB-ARBA"/>
</dbReference>
<keyword evidence="6" id="KW-1185">Reference proteome</keyword>
<proteinExistence type="inferred from homology"/>
<accession>A0ABD0Y674</accession>
<dbReference type="InterPro" id="IPR000352">
    <property type="entry name" value="Pep_chain_release_fac_I"/>
</dbReference>
<evidence type="ECO:0000313" key="5">
    <source>
        <dbReference type="EMBL" id="KAL1110283.1"/>
    </source>
</evidence>
<reference evidence="5 6" key="1">
    <citation type="submission" date="2024-07" db="EMBL/GenBank/DDBJ databases">
        <title>Chromosome-level genome assembly of the water stick insect Ranatra chinensis (Heteroptera: Nepidae).</title>
        <authorList>
            <person name="Liu X."/>
        </authorList>
    </citation>
    <scope>NUCLEOTIDE SEQUENCE [LARGE SCALE GENOMIC DNA]</scope>
    <source>
        <strain evidence="5">Cailab_2021Rc</strain>
        <tissue evidence="5">Muscle</tissue>
    </source>
</reference>
<dbReference type="SUPFAM" id="SSF75620">
    <property type="entry name" value="Release factor"/>
    <property type="match status" value="1"/>
</dbReference>
<comment type="similarity">
    <text evidence="1">Belongs to the prokaryotic/mitochondrial release factor family.</text>
</comment>
<dbReference type="Gene3D" id="3.30.70.1660">
    <property type="match status" value="1"/>
</dbReference>
<dbReference type="InterPro" id="IPR045853">
    <property type="entry name" value="Pep_chain_release_fac_I_sf"/>
</dbReference>
<dbReference type="InterPro" id="IPR005139">
    <property type="entry name" value="PCRF"/>
</dbReference>
<evidence type="ECO:0000313" key="6">
    <source>
        <dbReference type="Proteomes" id="UP001558652"/>
    </source>
</evidence>
<keyword evidence="2" id="KW-0488">Methylation</keyword>
<dbReference type="PROSITE" id="PS00745">
    <property type="entry name" value="RF_PROK_I"/>
    <property type="match status" value="1"/>
</dbReference>
<comment type="caution">
    <text evidence="5">The sequence shown here is derived from an EMBL/GenBank/DDBJ whole genome shotgun (WGS) entry which is preliminary data.</text>
</comment>
<gene>
    <name evidence="5" type="ORF">AAG570_008360</name>
</gene>
<dbReference type="FunFam" id="3.30.160.20:FF:000004">
    <property type="entry name" value="Peptide chain release factor 1"/>
    <property type="match status" value="1"/>
</dbReference>
<dbReference type="EMBL" id="JBFDAA010000023">
    <property type="protein sequence ID" value="KAL1110283.1"/>
    <property type="molecule type" value="Genomic_DNA"/>
</dbReference>
<dbReference type="AlphaFoldDB" id="A0ABD0Y674"/>
<protein>
    <recommendedName>
        <fullName evidence="4">Prokaryotic-type class I peptide chain release factors domain-containing protein</fullName>
    </recommendedName>
</protein>
<name>A0ABD0Y674_9HEMI</name>
<dbReference type="Proteomes" id="UP001558652">
    <property type="component" value="Unassembled WGS sequence"/>
</dbReference>
<evidence type="ECO:0000256" key="2">
    <source>
        <dbReference type="ARBA" id="ARBA00022481"/>
    </source>
</evidence>
<dbReference type="Pfam" id="PF00472">
    <property type="entry name" value="RF-1"/>
    <property type="match status" value="1"/>
</dbReference>
<sequence length="242" mass="27338">MLFAKTLYDMYCSYIEHKGWHYYIAEEDLSQLGGIRHVSLLVEGPNAYSHLKFESGVHRVQRVPSTEKSGRVHTSTVTVAVIPQPEDVDVSFNEKDLVIETKRSSGAGGQHVNTTDSAVRITHLPSGVVVECQTERSQIKNKAIALARLKAKLYQQQLDEKNNIVRCTRKSQIGIGARSDKIRTYNFNQDRITDHRLSCNIHNLPEFVKGGSLLDQLINNLMATSLENQFDNFISQIKNKNI</sequence>
<dbReference type="Gene3D" id="3.30.160.20">
    <property type="match status" value="1"/>
</dbReference>
<dbReference type="PANTHER" id="PTHR43804:SF7">
    <property type="entry name" value="LD18447P"/>
    <property type="match status" value="1"/>
</dbReference>
<dbReference type="InterPro" id="IPR050057">
    <property type="entry name" value="Prokaryotic/Mito_RF"/>
</dbReference>
<dbReference type="GO" id="GO:0006412">
    <property type="term" value="P:translation"/>
    <property type="evidence" value="ECO:0007669"/>
    <property type="project" value="UniProtKB-KW"/>
</dbReference>
<organism evidence="5 6">
    <name type="scientific">Ranatra chinensis</name>
    <dbReference type="NCBI Taxonomy" id="642074"/>
    <lineage>
        <taxon>Eukaryota</taxon>
        <taxon>Metazoa</taxon>
        <taxon>Ecdysozoa</taxon>
        <taxon>Arthropoda</taxon>
        <taxon>Hexapoda</taxon>
        <taxon>Insecta</taxon>
        <taxon>Pterygota</taxon>
        <taxon>Neoptera</taxon>
        <taxon>Paraneoptera</taxon>
        <taxon>Hemiptera</taxon>
        <taxon>Heteroptera</taxon>
        <taxon>Panheteroptera</taxon>
        <taxon>Nepomorpha</taxon>
        <taxon>Nepidae</taxon>
        <taxon>Ranatrinae</taxon>
        <taxon>Ranatra</taxon>
    </lineage>
</organism>
<evidence type="ECO:0000259" key="4">
    <source>
        <dbReference type="PROSITE" id="PS00745"/>
    </source>
</evidence>